<protein>
    <submittedName>
        <fullName evidence="2">Transcriptional regulator, BadM/Rrf2 family</fullName>
    </submittedName>
</protein>
<keyword evidence="3" id="KW-1185">Reference proteome</keyword>
<reference evidence="3" key="1">
    <citation type="submission" date="2016-10" db="EMBL/GenBank/DDBJ databases">
        <authorList>
            <person name="Varghese N."/>
        </authorList>
    </citation>
    <scope>NUCLEOTIDE SEQUENCE [LARGE SCALE GENOMIC DNA]</scope>
    <source>
        <strain evidence="3">DSM 20406</strain>
    </source>
</reference>
<accession>A0A1H6XLH1</accession>
<organism evidence="2 3">
    <name type="scientific">Sharpea azabuensis</name>
    <dbReference type="NCBI Taxonomy" id="322505"/>
    <lineage>
        <taxon>Bacteria</taxon>
        <taxon>Bacillati</taxon>
        <taxon>Bacillota</taxon>
        <taxon>Erysipelotrichia</taxon>
        <taxon>Erysipelotrichales</taxon>
        <taxon>Coprobacillaceae</taxon>
        <taxon>Sharpea</taxon>
    </lineage>
</organism>
<evidence type="ECO:0000313" key="2">
    <source>
        <dbReference type="EMBL" id="SEJ27587.1"/>
    </source>
</evidence>
<keyword evidence="1" id="KW-0238">DNA-binding</keyword>
<dbReference type="OrthoDB" id="9808360at2"/>
<dbReference type="PANTHER" id="PTHR33221:SF5">
    <property type="entry name" value="HTH-TYPE TRANSCRIPTIONAL REGULATOR ISCR"/>
    <property type="match status" value="1"/>
</dbReference>
<evidence type="ECO:0000256" key="1">
    <source>
        <dbReference type="ARBA" id="ARBA00023125"/>
    </source>
</evidence>
<dbReference type="eggNOG" id="COG1959">
    <property type="taxonomic scope" value="Bacteria"/>
</dbReference>
<dbReference type="SUPFAM" id="SSF46785">
    <property type="entry name" value="Winged helix' DNA-binding domain"/>
    <property type="match status" value="1"/>
</dbReference>
<evidence type="ECO:0000313" key="3">
    <source>
        <dbReference type="Proteomes" id="UP000183028"/>
    </source>
</evidence>
<dbReference type="GO" id="GO:0003700">
    <property type="term" value="F:DNA-binding transcription factor activity"/>
    <property type="evidence" value="ECO:0007669"/>
    <property type="project" value="TreeGrafter"/>
</dbReference>
<dbReference type="STRING" id="322505.SAMN04487836_11247"/>
<dbReference type="InterPro" id="IPR036390">
    <property type="entry name" value="WH_DNA-bd_sf"/>
</dbReference>
<dbReference type="PROSITE" id="PS51197">
    <property type="entry name" value="HTH_RRF2_2"/>
    <property type="match status" value="1"/>
</dbReference>
<dbReference type="PANTHER" id="PTHR33221">
    <property type="entry name" value="WINGED HELIX-TURN-HELIX TRANSCRIPTIONAL REGULATOR, RRF2 FAMILY"/>
    <property type="match status" value="1"/>
</dbReference>
<dbReference type="Pfam" id="PF02082">
    <property type="entry name" value="Rrf2"/>
    <property type="match status" value="1"/>
</dbReference>
<dbReference type="NCBIfam" id="TIGR00738">
    <property type="entry name" value="rrf2_super"/>
    <property type="match status" value="1"/>
</dbReference>
<dbReference type="Proteomes" id="UP000183028">
    <property type="component" value="Unassembled WGS sequence"/>
</dbReference>
<dbReference type="AlphaFoldDB" id="A0A1H6XLH1"/>
<dbReference type="Gene3D" id="1.10.10.10">
    <property type="entry name" value="Winged helix-like DNA-binding domain superfamily/Winged helix DNA-binding domain"/>
    <property type="match status" value="1"/>
</dbReference>
<gene>
    <name evidence="2" type="ORF">SAMN04487834_10907</name>
</gene>
<dbReference type="GO" id="GO:0005829">
    <property type="term" value="C:cytosol"/>
    <property type="evidence" value="ECO:0007669"/>
    <property type="project" value="TreeGrafter"/>
</dbReference>
<dbReference type="GO" id="GO:0003677">
    <property type="term" value="F:DNA binding"/>
    <property type="evidence" value="ECO:0007669"/>
    <property type="project" value="UniProtKB-KW"/>
</dbReference>
<name>A0A1H6XLH1_9FIRM</name>
<dbReference type="GeneID" id="54120141"/>
<dbReference type="RefSeq" id="WP_033162742.1">
    <property type="nucleotide sequence ID" value="NZ_CACVPP010000070.1"/>
</dbReference>
<sequence length="143" mass="16015">MKVSTKGRYALRVMVDLAEHDPTQFIPLKDIAQRQDISEKYLEVIIKSLSKAHFVEGLRGKGGGYRLTREASTYTVASILEVTEGSLVPIACMEDDPNQCERHLTCKTLPMWQGLYKVTKDYLDGITLDELTGSGMQGDNYVI</sequence>
<dbReference type="InterPro" id="IPR036388">
    <property type="entry name" value="WH-like_DNA-bd_sf"/>
</dbReference>
<dbReference type="InterPro" id="IPR000944">
    <property type="entry name" value="Tscrpt_reg_Rrf2"/>
</dbReference>
<proteinExistence type="predicted"/>
<dbReference type="EMBL" id="FNYK01000090">
    <property type="protein sequence ID" value="SEJ27587.1"/>
    <property type="molecule type" value="Genomic_DNA"/>
</dbReference>